<keyword evidence="1" id="KW-0812">Transmembrane</keyword>
<accession>A0A2N1N5F1</accession>
<dbReference type="VEuPathDB" id="FungiDB:FUN_010069"/>
<dbReference type="AlphaFoldDB" id="A0A2N1N5F1"/>
<keyword evidence="1" id="KW-0472">Membrane</keyword>
<dbReference type="Proteomes" id="UP000233469">
    <property type="component" value="Unassembled WGS sequence"/>
</dbReference>
<keyword evidence="1" id="KW-1133">Transmembrane helix</keyword>
<proteinExistence type="predicted"/>
<comment type="caution">
    <text evidence="2">The sequence shown here is derived from an EMBL/GenBank/DDBJ whole genome shotgun (WGS) entry which is preliminary data.</text>
</comment>
<evidence type="ECO:0000313" key="2">
    <source>
        <dbReference type="EMBL" id="PKK69079.1"/>
    </source>
</evidence>
<reference evidence="2 3" key="2">
    <citation type="submission" date="2017-10" db="EMBL/GenBank/DDBJ databases">
        <title>Extensive intraspecific genome diversity in a model arbuscular mycorrhizal fungus.</title>
        <authorList>
            <person name="Chen E.C.H."/>
            <person name="Morin E."/>
            <person name="Baudet D."/>
            <person name="Noel J."/>
            <person name="Ndikumana S."/>
            <person name="Charron P."/>
            <person name="St-Onge C."/>
            <person name="Giorgi J."/>
            <person name="Grigoriev I.V."/>
            <person name="Roux C."/>
            <person name="Martin F.M."/>
            <person name="Corradi N."/>
        </authorList>
    </citation>
    <scope>NUCLEOTIDE SEQUENCE [LARGE SCALE GENOMIC DNA]</scope>
    <source>
        <strain evidence="2 3">C2</strain>
    </source>
</reference>
<protein>
    <submittedName>
        <fullName evidence="2">Uncharacterized protein</fullName>
    </submittedName>
</protein>
<name>A0A2N1N5F1_9GLOM</name>
<sequence length="424" mass="47435">MKKTILAIGSTGLGKTTMARLLCEVDVEDSSGTKSATKEAIMYETNEFLFIDTCEFDDSSDTTDEEVFHDIMRLFQRYGKNNIFNIDVILWFCCESPIDLWKNVLIITKGTFPSHELIDGPTSAAKNACQAFSSMQINEESFIVKHFPCWICDIKRPTKDVHFRNSECQKCNATGDPRLFITKCHTTLIFNHSIEIEYFHPEQIVHFHSGSKFLDHEPDENSIKKFFEEILVSNPTKLSASQVSSETAKEIIESYEFSNQIEATSESQLSRVSLLSLKVATVAYKAIRLVVPMVPLALPRAAAGTITSAAILSAASTSVIAICVGGVVFYYETKNIPLEKGCIKKCDNCKKKWEEPGCETQYDCCKQKEEAPGCQAREKCTMCSEAAIKLNSQGCTPFCAKCKEKWKKTPGCDPSFNHDVSIKK</sequence>
<reference evidence="2 3" key="1">
    <citation type="submission" date="2016-04" db="EMBL/GenBank/DDBJ databases">
        <title>Genome analyses suggest a sexual origin of heterokaryosis in a supposedly ancient asexual fungus.</title>
        <authorList>
            <person name="Ropars J."/>
            <person name="Sedzielewska K."/>
            <person name="Noel J."/>
            <person name="Charron P."/>
            <person name="Farinelli L."/>
            <person name="Marton T."/>
            <person name="Kruger M."/>
            <person name="Pelin A."/>
            <person name="Brachmann A."/>
            <person name="Corradi N."/>
        </authorList>
    </citation>
    <scope>NUCLEOTIDE SEQUENCE [LARGE SCALE GENOMIC DNA]</scope>
    <source>
        <strain evidence="2 3">C2</strain>
    </source>
</reference>
<dbReference type="VEuPathDB" id="FungiDB:RhiirFUN_021900"/>
<dbReference type="Gene3D" id="3.40.50.300">
    <property type="entry name" value="P-loop containing nucleotide triphosphate hydrolases"/>
    <property type="match status" value="1"/>
</dbReference>
<gene>
    <name evidence="2" type="ORF">RhiirC2_850971</name>
</gene>
<organism evidence="2 3">
    <name type="scientific">Rhizophagus irregularis</name>
    <dbReference type="NCBI Taxonomy" id="588596"/>
    <lineage>
        <taxon>Eukaryota</taxon>
        <taxon>Fungi</taxon>
        <taxon>Fungi incertae sedis</taxon>
        <taxon>Mucoromycota</taxon>
        <taxon>Glomeromycotina</taxon>
        <taxon>Glomeromycetes</taxon>
        <taxon>Glomerales</taxon>
        <taxon>Glomeraceae</taxon>
        <taxon>Rhizophagus</taxon>
    </lineage>
</organism>
<dbReference type="VEuPathDB" id="FungiDB:RhiirA1_462557"/>
<feature type="transmembrane region" description="Helical" evidence="1">
    <location>
        <begin position="309"/>
        <end position="331"/>
    </location>
</feature>
<dbReference type="InterPro" id="IPR027417">
    <property type="entry name" value="P-loop_NTPase"/>
</dbReference>
<evidence type="ECO:0000313" key="3">
    <source>
        <dbReference type="Proteomes" id="UP000233469"/>
    </source>
</evidence>
<dbReference type="EMBL" id="LLXL01000769">
    <property type="protein sequence ID" value="PKK69079.1"/>
    <property type="molecule type" value="Genomic_DNA"/>
</dbReference>
<dbReference type="SUPFAM" id="SSF52540">
    <property type="entry name" value="P-loop containing nucleoside triphosphate hydrolases"/>
    <property type="match status" value="1"/>
</dbReference>
<evidence type="ECO:0000256" key="1">
    <source>
        <dbReference type="SAM" id="Phobius"/>
    </source>
</evidence>